<keyword evidence="10" id="KW-1185">Reference proteome</keyword>
<dbReference type="PANTHER" id="PTHR12653">
    <property type="entry name" value="NADH-UBIQUINONE OXIDOREDUCTASE 13 KD-B SUBUNIT"/>
    <property type="match status" value="1"/>
</dbReference>
<proteinExistence type="inferred from homology"/>
<dbReference type="GO" id="GO:0005743">
    <property type="term" value="C:mitochondrial inner membrane"/>
    <property type="evidence" value="ECO:0007669"/>
    <property type="project" value="UniProtKB-SubCell"/>
</dbReference>
<accession>A0A5J4YS50</accession>
<protein>
    <submittedName>
        <fullName evidence="9">Putative NADH dehydrogenase ubiquinone 1 alpha subcomplex subunit 5</fullName>
    </submittedName>
</protein>
<evidence type="ECO:0000256" key="1">
    <source>
        <dbReference type="ARBA" id="ARBA00004443"/>
    </source>
</evidence>
<dbReference type="OrthoDB" id="286811at2759"/>
<keyword evidence="6" id="KW-0249">Electron transport</keyword>
<evidence type="ECO:0000256" key="5">
    <source>
        <dbReference type="ARBA" id="ARBA00022792"/>
    </source>
</evidence>
<reference evidence="10" key="1">
    <citation type="journal article" date="2019" name="Nat. Commun.">
        <title>Expansion of phycobilisome linker gene families in mesophilic red algae.</title>
        <authorList>
            <person name="Lee J."/>
            <person name="Kim D."/>
            <person name="Bhattacharya D."/>
            <person name="Yoon H.S."/>
        </authorList>
    </citation>
    <scope>NUCLEOTIDE SEQUENCE [LARGE SCALE GENOMIC DNA]</scope>
    <source>
        <strain evidence="10">CCMP 1328</strain>
    </source>
</reference>
<keyword evidence="3" id="KW-0813">Transport</keyword>
<keyword evidence="9" id="KW-0830">Ubiquinone</keyword>
<evidence type="ECO:0000313" key="9">
    <source>
        <dbReference type="EMBL" id="KAA8493514.1"/>
    </source>
</evidence>
<evidence type="ECO:0000256" key="8">
    <source>
        <dbReference type="ARBA" id="ARBA00023136"/>
    </source>
</evidence>
<sequence>MQGLLSEYTSRLFRAVLASPVRDALAHGAHTFAQHRILRIGQGAAFTVHCPQLTQVFLCKCPRLIATNHQGYSCAGALLQEPSVADCGGTCTRRATQVGMFLRSLVQRAARAPSWVSSSGTRFAPPVGYEPDPQIRQTLTELYRQTLKMLEDIPASAAYRINAEKTINYRLKLVQETEDVMELENKLGFGHIEGVVVQAQNEIDLIPTLIEQKPWEAPADIKPVKIELID</sequence>
<dbReference type="Pfam" id="PF04716">
    <property type="entry name" value="ETC_C1_NDUFA5"/>
    <property type="match status" value="1"/>
</dbReference>
<keyword evidence="7" id="KW-0496">Mitochondrion</keyword>
<keyword evidence="4" id="KW-0679">Respiratory chain</keyword>
<evidence type="ECO:0000313" key="10">
    <source>
        <dbReference type="Proteomes" id="UP000324585"/>
    </source>
</evidence>
<comment type="similarity">
    <text evidence="2">Belongs to the complex I NDUFA5 subunit family.</text>
</comment>
<organism evidence="9 10">
    <name type="scientific">Porphyridium purpureum</name>
    <name type="common">Red alga</name>
    <name type="synonym">Porphyridium cruentum</name>
    <dbReference type="NCBI Taxonomy" id="35688"/>
    <lineage>
        <taxon>Eukaryota</taxon>
        <taxon>Rhodophyta</taxon>
        <taxon>Bangiophyceae</taxon>
        <taxon>Porphyridiales</taxon>
        <taxon>Porphyridiaceae</taxon>
        <taxon>Porphyridium</taxon>
    </lineage>
</organism>
<evidence type="ECO:0000256" key="4">
    <source>
        <dbReference type="ARBA" id="ARBA00022660"/>
    </source>
</evidence>
<evidence type="ECO:0000256" key="2">
    <source>
        <dbReference type="ARBA" id="ARBA00010261"/>
    </source>
</evidence>
<dbReference type="InterPro" id="IPR006806">
    <property type="entry name" value="NDUFA5"/>
</dbReference>
<comment type="subcellular location">
    <subcellularLocation>
        <location evidence="1">Mitochondrion inner membrane</location>
        <topology evidence="1">Peripheral membrane protein</topology>
        <orientation evidence="1">Matrix side</orientation>
    </subcellularLocation>
</comment>
<keyword evidence="8" id="KW-0472">Membrane</keyword>
<dbReference type="Proteomes" id="UP000324585">
    <property type="component" value="Unassembled WGS sequence"/>
</dbReference>
<gene>
    <name evidence="9" type="ORF">FVE85_4651</name>
</gene>
<evidence type="ECO:0000256" key="6">
    <source>
        <dbReference type="ARBA" id="ARBA00022982"/>
    </source>
</evidence>
<dbReference type="AlphaFoldDB" id="A0A5J4YS50"/>
<comment type="caution">
    <text evidence="9">The sequence shown here is derived from an EMBL/GenBank/DDBJ whole genome shotgun (WGS) entry which is preliminary data.</text>
</comment>
<name>A0A5J4YS50_PORPP</name>
<dbReference type="PANTHER" id="PTHR12653:SF0">
    <property type="entry name" value="NADH DEHYDROGENASE [UBIQUINONE] 1 ALPHA SUBCOMPLEX SUBUNIT 5"/>
    <property type="match status" value="1"/>
</dbReference>
<evidence type="ECO:0000256" key="3">
    <source>
        <dbReference type="ARBA" id="ARBA00022448"/>
    </source>
</evidence>
<dbReference type="GO" id="GO:0022904">
    <property type="term" value="P:respiratory electron transport chain"/>
    <property type="evidence" value="ECO:0007669"/>
    <property type="project" value="InterPro"/>
</dbReference>
<dbReference type="EMBL" id="VRMN01000006">
    <property type="protein sequence ID" value="KAA8493514.1"/>
    <property type="molecule type" value="Genomic_DNA"/>
</dbReference>
<evidence type="ECO:0000256" key="7">
    <source>
        <dbReference type="ARBA" id="ARBA00023128"/>
    </source>
</evidence>
<keyword evidence="5" id="KW-0999">Mitochondrion inner membrane</keyword>